<evidence type="ECO:0000256" key="2">
    <source>
        <dbReference type="ARBA" id="ARBA00022525"/>
    </source>
</evidence>
<dbReference type="GO" id="GO:0005576">
    <property type="term" value="C:extracellular region"/>
    <property type="evidence" value="ECO:0007669"/>
    <property type="project" value="UniProtKB-SubCell"/>
</dbReference>
<dbReference type="EMBL" id="UYJE01002697">
    <property type="protein sequence ID" value="VDI12946.1"/>
    <property type="molecule type" value="Genomic_DNA"/>
</dbReference>
<evidence type="ECO:0000256" key="4">
    <source>
        <dbReference type="SAM" id="Phobius"/>
    </source>
</evidence>
<dbReference type="Gene3D" id="1.20.120.330">
    <property type="entry name" value="Nucleotidyltransferases domain 2"/>
    <property type="match status" value="1"/>
</dbReference>
<dbReference type="SUPFAM" id="SSF57997">
    <property type="entry name" value="Tropomyosin"/>
    <property type="match status" value="1"/>
</dbReference>
<keyword evidence="4" id="KW-1133">Transmembrane helix</keyword>
<dbReference type="Proteomes" id="UP000596742">
    <property type="component" value="Unassembled WGS sequence"/>
</dbReference>
<dbReference type="GO" id="GO:0031012">
    <property type="term" value="C:extracellular matrix"/>
    <property type="evidence" value="ECO:0007669"/>
    <property type="project" value="TreeGrafter"/>
</dbReference>
<dbReference type="InterPro" id="IPR001073">
    <property type="entry name" value="C1q_dom"/>
</dbReference>
<feature type="coiled-coil region" evidence="3">
    <location>
        <begin position="62"/>
        <end position="148"/>
    </location>
</feature>
<dbReference type="Pfam" id="PF00386">
    <property type="entry name" value="C1q"/>
    <property type="match status" value="1"/>
</dbReference>
<evidence type="ECO:0000313" key="7">
    <source>
        <dbReference type="Proteomes" id="UP000596742"/>
    </source>
</evidence>
<organism evidence="6 7">
    <name type="scientific">Mytilus galloprovincialis</name>
    <name type="common">Mediterranean mussel</name>
    <dbReference type="NCBI Taxonomy" id="29158"/>
    <lineage>
        <taxon>Eukaryota</taxon>
        <taxon>Metazoa</taxon>
        <taxon>Spiralia</taxon>
        <taxon>Lophotrochozoa</taxon>
        <taxon>Mollusca</taxon>
        <taxon>Bivalvia</taxon>
        <taxon>Autobranchia</taxon>
        <taxon>Pteriomorphia</taxon>
        <taxon>Mytilida</taxon>
        <taxon>Mytiloidea</taxon>
        <taxon>Mytilidae</taxon>
        <taxon>Mytilinae</taxon>
        <taxon>Mytilus</taxon>
    </lineage>
</organism>
<dbReference type="PANTHER" id="PTHR15427:SF2">
    <property type="entry name" value="EMILIN-3"/>
    <property type="match status" value="1"/>
</dbReference>
<proteinExistence type="predicted"/>
<evidence type="ECO:0000313" key="6">
    <source>
        <dbReference type="EMBL" id="VDI12946.1"/>
    </source>
</evidence>
<name>A0A8B6CZR4_MYTGA</name>
<keyword evidence="3" id="KW-0175">Coiled coil</keyword>
<comment type="caution">
    <text evidence="6">The sequence shown here is derived from an EMBL/GenBank/DDBJ whole genome shotgun (WGS) entry which is preliminary data.</text>
</comment>
<dbReference type="AlphaFoldDB" id="A0A8B6CZR4"/>
<evidence type="ECO:0000259" key="5">
    <source>
        <dbReference type="PROSITE" id="PS50871"/>
    </source>
</evidence>
<dbReference type="InterPro" id="IPR008983">
    <property type="entry name" value="Tumour_necrosis_fac-like_dom"/>
</dbReference>
<accession>A0A8B6CZR4</accession>
<dbReference type="SUPFAM" id="SSF49842">
    <property type="entry name" value="TNF-like"/>
    <property type="match status" value="1"/>
</dbReference>
<dbReference type="Gene3D" id="2.60.120.40">
    <property type="match status" value="1"/>
</dbReference>
<dbReference type="SMART" id="SM00110">
    <property type="entry name" value="C1Q"/>
    <property type="match status" value="1"/>
</dbReference>
<comment type="subcellular location">
    <subcellularLocation>
        <location evidence="1">Secreted</location>
    </subcellularLocation>
</comment>
<reference evidence="6" key="1">
    <citation type="submission" date="2018-11" db="EMBL/GenBank/DDBJ databases">
        <authorList>
            <person name="Alioto T."/>
            <person name="Alioto T."/>
        </authorList>
    </citation>
    <scope>NUCLEOTIDE SEQUENCE</scope>
</reference>
<feature type="transmembrane region" description="Helical" evidence="4">
    <location>
        <begin position="6"/>
        <end position="24"/>
    </location>
</feature>
<protein>
    <recommendedName>
        <fullName evidence="5">C1q domain-containing protein</fullName>
    </recommendedName>
</protein>
<dbReference type="PRINTS" id="PR00007">
    <property type="entry name" value="COMPLEMNTC1Q"/>
</dbReference>
<keyword evidence="4" id="KW-0812">Transmembrane</keyword>
<gene>
    <name evidence="6" type="ORF">MGAL_10B072176</name>
</gene>
<sequence length="289" mass="32633">MENYLVVLILSVFVLLGALYVTIVEQKIIKTKDELLQHGHEITLESTRKELTQVKVEFELTNKALIQVKVELESTRKELKQVQVEFESTKKELKQAQVELESTKTEVKEAQVELKSTRNELQQVKVELESTKREVKQVKIELESTKKAVKLVKVELDKIITGPTSIPAFTATLSKDFTPPINQIIKFDSVKTNVGDHYSSSTGIFTPPRDGLYMISATIRSNGGQILHCELWVNDAMKEKLFGSNYSSGTANAVLKLRGGDRVFIQKDFRSGGQMLGRDWSMFSGYFIA</sequence>
<dbReference type="PROSITE" id="PS50871">
    <property type="entry name" value="C1Q"/>
    <property type="match status" value="1"/>
</dbReference>
<keyword evidence="2" id="KW-0964">Secreted</keyword>
<dbReference type="PANTHER" id="PTHR15427">
    <property type="entry name" value="EMILIN ELASTIN MICROFIBRIL INTERFACE-LOCATED PROTEIN ELASTIN MICROFIBRIL INTERFACER"/>
    <property type="match status" value="1"/>
</dbReference>
<feature type="domain" description="C1q" evidence="5">
    <location>
        <begin position="162"/>
        <end position="289"/>
    </location>
</feature>
<evidence type="ECO:0000256" key="3">
    <source>
        <dbReference type="SAM" id="Coils"/>
    </source>
</evidence>
<keyword evidence="4" id="KW-0472">Membrane</keyword>
<evidence type="ECO:0000256" key="1">
    <source>
        <dbReference type="ARBA" id="ARBA00004613"/>
    </source>
</evidence>
<keyword evidence="7" id="KW-1185">Reference proteome</keyword>
<dbReference type="InterPro" id="IPR050392">
    <property type="entry name" value="Collagen/C1q_domain"/>
</dbReference>